<accession>A0ABR4BCB3</accession>
<feature type="region of interest" description="Disordered" evidence="1">
    <location>
        <begin position="48"/>
        <end position="84"/>
    </location>
</feature>
<evidence type="ECO:0000256" key="1">
    <source>
        <dbReference type="SAM" id="MobiDB-lite"/>
    </source>
</evidence>
<name>A0ABR4BCB3_9LECA</name>
<keyword evidence="3" id="KW-1185">Reference proteome</keyword>
<sequence>MKGIPSIKVYAFRTLFVPEPYCGMLPAGLLREVPSFSHLPITKLKPVEPQSISSSYPKKMTKPTDNKERQDKQKSIGDKRPNLTTYLESHDDRVHQLFAKDSKLPNTPPDQAAGIHNPNTQQAHSLDPPTIDSESIRAVSVAPSSVISQDEPGLPFGAFGRTRPPYPSQVSISVPPSECSEQDGGSIAGLTSSSSSDGYDVSVTSSMGCRQVNQSMRLLDPTNGVLAVTLNPPLRPAGQACVLECQLKLYNRCTKEYTLQNRGEWIRHILRHFVKHARRGPVKVSPPKHNSCCFCEAKFEAVDGITSWRNMLEHIIGHHELGHRLAHARVDFHLVEYLWENDLIGTADYRELKPTRYLPTPPPSDEEGPVGPEGPVTIVEEKRHSGRR</sequence>
<protein>
    <submittedName>
        <fullName evidence="2">Uncharacterized protein</fullName>
    </submittedName>
</protein>
<evidence type="ECO:0000313" key="2">
    <source>
        <dbReference type="EMBL" id="KAL2055483.1"/>
    </source>
</evidence>
<organism evidence="2 3">
    <name type="scientific">Lepraria finkii</name>
    <dbReference type="NCBI Taxonomy" id="1340010"/>
    <lineage>
        <taxon>Eukaryota</taxon>
        <taxon>Fungi</taxon>
        <taxon>Dikarya</taxon>
        <taxon>Ascomycota</taxon>
        <taxon>Pezizomycotina</taxon>
        <taxon>Lecanoromycetes</taxon>
        <taxon>OSLEUM clade</taxon>
        <taxon>Lecanoromycetidae</taxon>
        <taxon>Lecanorales</taxon>
        <taxon>Lecanorineae</taxon>
        <taxon>Stereocaulaceae</taxon>
        <taxon>Lepraria</taxon>
    </lineage>
</organism>
<feature type="compositionally biased region" description="Basic and acidic residues" evidence="1">
    <location>
        <begin position="62"/>
        <end position="81"/>
    </location>
</feature>
<proteinExistence type="predicted"/>
<evidence type="ECO:0000313" key="3">
    <source>
        <dbReference type="Proteomes" id="UP001590951"/>
    </source>
</evidence>
<feature type="region of interest" description="Disordered" evidence="1">
    <location>
        <begin position="355"/>
        <end position="388"/>
    </location>
</feature>
<dbReference type="EMBL" id="JBHFEH010000011">
    <property type="protein sequence ID" value="KAL2055483.1"/>
    <property type="molecule type" value="Genomic_DNA"/>
</dbReference>
<gene>
    <name evidence="2" type="ORF">ABVK25_004291</name>
</gene>
<dbReference type="Proteomes" id="UP001590951">
    <property type="component" value="Unassembled WGS sequence"/>
</dbReference>
<feature type="compositionally biased region" description="Basic and acidic residues" evidence="1">
    <location>
        <begin position="379"/>
        <end position="388"/>
    </location>
</feature>
<comment type="caution">
    <text evidence="2">The sequence shown here is derived from an EMBL/GenBank/DDBJ whole genome shotgun (WGS) entry which is preliminary data.</text>
</comment>
<feature type="compositionally biased region" description="Low complexity" evidence="1">
    <location>
        <begin position="184"/>
        <end position="197"/>
    </location>
</feature>
<reference evidence="2 3" key="1">
    <citation type="submission" date="2024-09" db="EMBL/GenBank/DDBJ databases">
        <title>Rethinking Asexuality: The Enigmatic Case of Functional Sexual Genes in Lepraria (Stereocaulaceae).</title>
        <authorList>
            <person name="Doellman M."/>
            <person name="Sun Y."/>
            <person name="Barcenas-Pena A."/>
            <person name="Lumbsch H.T."/>
            <person name="Grewe F."/>
        </authorList>
    </citation>
    <scope>NUCLEOTIDE SEQUENCE [LARGE SCALE GENOMIC DNA]</scope>
    <source>
        <strain evidence="2 3">Grewe 0041</strain>
    </source>
</reference>
<feature type="region of interest" description="Disordered" evidence="1">
    <location>
        <begin position="101"/>
        <end position="130"/>
    </location>
</feature>
<feature type="region of interest" description="Disordered" evidence="1">
    <location>
        <begin position="167"/>
        <end position="197"/>
    </location>
</feature>